<evidence type="ECO:0000256" key="2">
    <source>
        <dbReference type="SAM" id="SignalP"/>
    </source>
</evidence>
<name>A0A3P3XLD5_9SPIR</name>
<dbReference type="Gene3D" id="3.40.190.10">
    <property type="entry name" value="Periplasmic binding protein-like II"/>
    <property type="match status" value="2"/>
</dbReference>
<protein>
    <submittedName>
        <fullName evidence="3">Iron ABC transporter, substrate binding protein</fullName>
    </submittedName>
</protein>
<feature type="chain" id="PRO_5018308828" evidence="2">
    <location>
        <begin position="20"/>
        <end position="324"/>
    </location>
</feature>
<dbReference type="AlphaFoldDB" id="A0A3P3XLD5"/>
<reference evidence="3" key="1">
    <citation type="submission" date="2017-02" db="EMBL/GenBank/DDBJ databases">
        <authorList>
            <person name="Regsiter A."/>
            <person name="William W."/>
        </authorList>
    </citation>
    <scope>NUCLEOTIDE SEQUENCE</scope>
    <source>
        <strain evidence="3">Bib</strain>
    </source>
</reference>
<feature type="signal peptide" evidence="2">
    <location>
        <begin position="1"/>
        <end position="19"/>
    </location>
</feature>
<evidence type="ECO:0000256" key="1">
    <source>
        <dbReference type="ARBA" id="ARBA00022729"/>
    </source>
</evidence>
<dbReference type="InterPro" id="IPR026045">
    <property type="entry name" value="Ferric-bd"/>
</dbReference>
<dbReference type="InterPro" id="IPR006059">
    <property type="entry name" value="SBP"/>
</dbReference>
<accession>A0A3P3XLD5</accession>
<proteinExistence type="predicted"/>
<evidence type="ECO:0000313" key="3">
    <source>
        <dbReference type="EMBL" id="SLM14530.1"/>
    </source>
</evidence>
<dbReference type="PANTHER" id="PTHR30006">
    <property type="entry name" value="THIAMINE-BINDING PERIPLASMIC PROTEIN-RELATED"/>
    <property type="match status" value="1"/>
</dbReference>
<dbReference type="Pfam" id="PF13416">
    <property type="entry name" value="SBP_bac_8"/>
    <property type="match status" value="1"/>
</dbReference>
<dbReference type="PIRSF" id="PIRSF002825">
    <property type="entry name" value="CfbpA"/>
    <property type="match status" value="1"/>
</dbReference>
<sequence>MKKFAVVALCLLIAVSAWAAGGKVVVYTAHEETIINALVPMFEKETGIKVEYVKMGSGDVIKRAKAEAARPQADVIWSIGGEQLEAENQILAPYTPKEWDKINPVYKVGTNWLPYTGIMNVFIVNTKMLTPDKYPKSWTDLMDARFKKNISSARADKSGSSYMQLCNVLSIYGDKGWDIYKGIMKNMVISASSGAVPKFVNDGEQAVGITLEDNAFRYFAGGGPVAIVYPTDGTVAAPDGIALLKGAPNLENAKIFIDWCLSKPVQEYLVDAMARRPVRIDTKDPKGLVPLSQVKTIPYDFGWAAKNKDAFVKKFVDIAMELGL</sequence>
<organism evidence="3">
    <name type="scientific">uncultured spirochete</name>
    <dbReference type="NCBI Taxonomy" id="156406"/>
    <lineage>
        <taxon>Bacteria</taxon>
        <taxon>Pseudomonadati</taxon>
        <taxon>Spirochaetota</taxon>
        <taxon>Spirochaetia</taxon>
        <taxon>Spirochaetales</taxon>
        <taxon>environmental samples</taxon>
    </lineage>
</organism>
<dbReference type="SUPFAM" id="SSF53850">
    <property type="entry name" value="Periplasmic binding protein-like II"/>
    <property type="match status" value="1"/>
</dbReference>
<keyword evidence="1 2" id="KW-0732">Signal</keyword>
<dbReference type="EMBL" id="FWDM01000028">
    <property type="protein sequence ID" value="SLM14530.1"/>
    <property type="molecule type" value="Genomic_DNA"/>
</dbReference>
<gene>
    <name evidence="3" type="ORF">SPIROBIBN47_340036</name>
</gene>